<dbReference type="RefSeq" id="XP_064851311.1">
    <property type="nucleotide sequence ID" value="XM_064995239.1"/>
</dbReference>
<organism evidence="2 3">
    <name type="scientific">Saccharomycopsis crataegensis</name>
    <dbReference type="NCBI Taxonomy" id="43959"/>
    <lineage>
        <taxon>Eukaryota</taxon>
        <taxon>Fungi</taxon>
        <taxon>Dikarya</taxon>
        <taxon>Ascomycota</taxon>
        <taxon>Saccharomycotina</taxon>
        <taxon>Saccharomycetes</taxon>
        <taxon>Saccharomycopsidaceae</taxon>
        <taxon>Saccharomycopsis</taxon>
    </lineage>
</organism>
<evidence type="ECO:0000313" key="3">
    <source>
        <dbReference type="Proteomes" id="UP001360560"/>
    </source>
</evidence>
<reference evidence="2 3" key="1">
    <citation type="journal article" date="2023" name="Elife">
        <title>Identification of key yeast species and microbe-microbe interactions impacting larval growth of Drosophila in the wild.</title>
        <authorList>
            <person name="Mure A."/>
            <person name="Sugiura Y."/>
            <person name="Maeda R."/>
            <person name="Honda K."/>
            <person name="Sakurai N."/>
            <person name="Takahashi Y."/>
            <person name="Watada M."/>
            <person name="Katoh T."/>
            <person name="Gotoh A."/>
            <person name="Gotoh Y."/>
            <person name="Taniguchi I."/>
            <person name="Nakamura K."/>
            <person name="Hayashi T."/>
            <person name="Katayama T."/>
            <person name="Uemura T."/>
            <person name="Hattori Y."/>
        </authorList>
    </citation>
    <scope>NUCLEOTIDE SEQUENCE [LARGE SCALE GENOMIC DNA]</scope>
    <source>
        <strain evidence="2 3">SC-9</strain>
    </source>
</reference>
<dbReference type="Proteomes" id="UP001360560">
    <property type="component" value="Unassembled WGS sequence"/>
</dbReference>
<gene>
    <name evidence="2" type="ORF">DASC09_016360</name>
</gene>
<feature type="region of interest" description="Disordered" evidence="1">
    <location>
        <begin position="25"/>
        <end position="108"/>
    </location>
</feature>
<sequence length="406" mass="44718">MATSDSQVSMKYVINKKVTSKKYLESLLNDPEPNSVDDITDSSDTSRDLSESAAFSNGNTSFNSVGNQDTSYSSNGDGQNNHDNSCSKGSHNRQDSNGSLSSFKKTEGVSNSIKALQDKIKKGLDLNESENTRSPPLSVKSFRSNYEKNNSHNYKSPSLKSPEIPEAMQIKLKSVSNHNKENTLDSSLLSFDSDTEKAPGNPFGGIPRSNSSKFDKVNNKTPVSVNTTANIVDNKPLNNAAITVNTRPRAPSTDSTTSKAPTLTQSPIINNKKKSHVPQFKVIKKTSTPLNSPTSPTSSIFSNDSSRSAAHQELRQLQIIDKEITKKIKKIKSEIKYIEDSLPPNPCVHDFQSRKKLAAAKQTLEKSLEFWEKKKYENGISFSKMTRKVVYSGGEEVTTFFSGRVE</sequence>
<name>A0AAV5QI00_9ASCO</name>
<feature type="region of interest" description="Disordered" evidence="1">
    <location>
        <begin position="286"/>
        <end position="305"/>
    </location>
</feature>
<evidence type="ECO:0000313" key="2">
    <source>
        <dbReference type="EMBL" id="GMM34311.1"/>
    </source>
</evidence>
<feature type="region of interest" description="Disordered" evidence="1">
    <location>
        <begin position="124"/>
        <end position="161"/>
    </location>
</feature>
<evidence type="ECO:0000256" key="1">
    <source>
        <dbReference type="SAM" id="MobiDB-lite"/>
    </source>
</evidence>
<feature type="compositionally biased region" description="Low complexity" evidence="1">
    <location>
        <begin position="286"/>
        <end position="299"/>
    </location>
</feature>
<dbReference type="GeneID" id="90072290"/>
<feature type="region of interest" description="Disordered" evidence="1">
    <location>
        <begin position="190"/>
        <end position="219"/>
    </location>
</feature>
<proteinExistence type="predicted"/>
<accession>A0AAV5QI00</accession>
<keyword evidence="3" id="KW-1185">Reference proteome</keyword>
<dbReference type="EMBL" id="BTFZ01000002">
    <property type="protein sequence ID" value="GMM34311.1"/>
    <property type="molecule type" value="Genomic_DNA"/>
</dbReference>
<comment type="caution">
    <text evidence="2">The sequence shown here is derived from an EMBL/GenBank/DDBJ whole genome shotgun (WGS) entry which is preliminary data.</text>
</comment>
<protein>
    <submittedName>
        <fullName evidence="2">Uncharacterized protein</fullName>
    </submittedName>
</protein>
<dbReference type="AlphaFoldDB" id="A0AAV5QI00"/>
<feature type="compositionally biased region" description="Polar residues" evidence="1">
    <location>
        <begin position="53"/>
        <end position="108"/>
    </location>
</feature>